<feature type="non-terminal residue" evidence="2">
    <location>
        <position position="1"/>
    </location>
</feature>
<dbReference type="AlphaFoldDB" id="A0A974E093"/>
<dbReference type="Gene3D" id="2.60.120.200">
    <property type="match status" value="1"/>
</dbReference>
<dbReference type="Proteomes" id="UP000694892">
    <property type="component" value="Chromosome 1L"/>
</dbReference>
<dbReference type="PANTHER" id="PTHR46108:SF1">
    <property type="entry name" value="WD REPEAT AND FYVE DOMAIN-CONTAINING PROTEIN 3"/>
    <property type="match status" value="1"/>
</dbReference>
<feature type="non-terminal residue" evidence="2">
    <location>
        <position position="335"/>
    </location>
</feature>
<dbReference type="EMBL" id="CM004466">
    <property type="protein sequence ID" value="OCU00168.1"/>
    <property type="molecule type" value="Genomic_DNA"/>
</dbReference>
<sequence>CLFLPSLAPHNAPTSNAVTTGLIDGAVLSGIGTGERLFPPPSGLTYSTWFCIEHLSSPPNNHPVRLLTIVRRANSSEQHFVCLNIVLSAKDKSLIVSTKEELLQNYVDDFSEESSFYEILPCCARFRCSDLIMEGQWHHLVLVMSKGMLKNSTAVLYIDGQLVSTVKLHYVHSTPGGSGSTNPPMVSTVYAYIGTPPAQRQLSCLVWRLGPSHFLEEVLTSASVGIIYELGPNYVGSFQAVCTPCKDSKSEIGSLSLVSLVPEEKVSFGLYALSVSSLTIARIRKVYNKLDSKAIAKQLSISSHENATPVKLLHNSAGHLNGPARTIGAALIGYL</sequence>
<organism evidence="2 3">
    <name type="scientific">Xenopus laevis</name>
    <name type="common">African clawed frog</name>
    <dbReference type="NCBI Taxonomy" id="8355"/>
    <lineage>
        <taxon>Eukaryota</taxon>
        <taxon>Metazoa</taxon>
        <taxon>Chordata</taxon>
        <taxon>Craniata</taxon>
        <taxon>Vertebrata</taxon>
        <taxon>Euteleostomi</taxon>
        <taxon>Amphibia</taxon>
        <taxon>Batrachia</taxon>
        <taxon>Anura</taxon>
        <taxon>Pipoidea</taxon>
        <taxon>Pipidae</taxon>
        <taxon>Xenopodinae</taxon>
        <taxon>Xenopus</taxon>
        <taxon>Xenopus</taxon>
    </lineage>
</organism>
<dbReference type="SUPFAM" id="SSF49899">
    <property type="entry name" value="Concanavalin A-like lectins/glucanases"/>
    <property type="match status" value="1"/>
</dbReference>
<dbReference type="OMA" id="FIARYVC"/>
<name>A0A974E093_XENLA</name>
<dbReference type="InterPro" id="IPR013320">
    <property type="entry name" value="ConA-like_dom_sf"/>
</dbReference>
<evidence type="ECO:0000313" key="2">
    <source>
        <dbReference type="EMBL" id="OCU00168.1"/>
    </source>
</evidence>
<reference evidence="3" key="1">
    <citation type="journal article" date="2016" name="Nature">
        <title>Genome evolution in the allotetraploid frog Xenopus laevis.</title>
        <authorList>
            <person name="Session A.M."/>
            <person name="Uno Y."/>
            <person name="Kwon T."/>
            <person name="Chapman J.A."/>
            <person name="Toyoda A."/>
            <person name="Takahashi S."/>
            <person name="Fukui A."/>
            <person name="Hikosaka A."/>
            <person name="Suzuki A."/>
            <person name="Kondo M."/>
            <person name="van Heeringen S.J."/>
            <person name="Quigley I."/>
            <person name="Heinz S."/>
            <person name="Ogino H."/>
            <person name="Ochi H."/>
            <person name="Hellsten U."/>
            <person name="Lyons J.B."/>
            <person name="Simakov O."/>
            <person name="Putnam N."/>
            <person name="Stites J."/>
            <person name="Kuroki Y."/>
            <person name="Tanaka T."/>
            <person name="Michiue T."/>
            <person name="Watanabe M."/>
            <person name="Bogdanovic O."/>
            <person name="Lister R."/>
            <person name="Georgiou G."/>
            <person name="Paranjpe S.S."/>
            <person name="van Kruijsbergen I."/>
            <person name="Shu S."/>
            <person name="Carlson J."/>
            <person name="Kinoshita T."/>
            <person name="Ohta Y."/>
            <person name="Mawaribuchi S."/>
            <person name="Jenkins J."/>
            <person name="Grimwood J."/>
            <person name="Schmutz J."/>
            <person name="Mitros T."/>
            <person name="Mozaffari S.V."/>
            <person name="Suzuki Y."/>
            <person name="Haramoto Y."/>
            <person name="Yamamoto T.S."/>
            <person name="Takagi C."/>
            <person name="Heald R."/>
            <person name="Miller K."/>
            <person name="Haudenschild C."/>
            <person name="Kitzman J."/>
            <person name="Nakayama T."/>
            <person name="Izutsu Y."/>
            <person name="Robert J."/>
            <person name="Fortriede J."/>
            <person name="Burns K."/>
            <person name="Lotay V."/>
            <person name="Karimi K."/>
            <person name="Yasuoka Y."/>
            <person name="Dichmann D.S."/>
            <person name="Flajnik M.F."/>
            <person name="Houston D.W."/>
            <person name="Shendure J."/>
            <person name="DuPasquier L."/>
            <person name="Vize P.D."/>
            <person name="Zorn A.M."/>
            <person name="Ito M."/>
            <person name="Marcotte E.M."/>
            <person name="Wallingford J.B."/>
            <person name="Ito Y."/>
            <person name="Asashima M."/>
            <person name="Ueno N."/>
            <person name="Matsuda Y."/>
            <person name="Veenstra G.J."/>
            <person name="Fujiyama A."/>
            <person name="Harland R.M."/>
            <person name="Taira M."/>
            <person name="Rokhsar D.S."/>
        </authorList>
    </citation>
    <scope>NUCLEOTIDE SEQUENCE [LARGE SCALE GENOMIC DNA]</scope>
    <source>
        <strain evidence="3">J</strain>
    </source>
</reference>
<accession>A0A974E093</accession>
<dbReference type="InterPro" id="IPR051944">
    <property type="entry name" value="BEACH_domain_protein"/>
</dbReference>
<dbReference type="PANTHER" id="PTHR46108">
    <property type="entry name" value="BLUE CHEESE"/>
    <property type="match status" value="1"/>
</dbReference>
<dbReference type="GO" id="GO:0035973">
    <property type="term" value="P:aggrephagy"/>
    <property type="evidence" value="ECO:0007669"/>
    <property type="project" value="TreeGrafter"/>
</dbReference>
<gene>
    <name evidence="2" type="ORF">XELAEV_180059478mg</name>
</gene>
<protein>
    <submittedName>
        <fullName evidence="2">Uncharacterized protein</fullName>
    </submittedName>
</protein>
<keyword evidence="1" id="KW-0853">WD repeat</keyword>
<evidence type="ECO:0000256" key="1">
    <source>
        <dbReference type="ARBA" id="ARBA00022574"/>
    </source>
</evidence>
<proteinExistence type="predicted"/>
<evidence type="ECO:0000313" key="3">
    <source>
        <dbReference type="Proteomes" id="UP000694892"/>
    </source>
</evidence>